<reference evidence="3 4" key="1">
    <citation type="submission" date="2024-02" db="EMBL/GenBank/DDBJ databases">
        <authorList>
            <person name="Chen Y."/>
            <person name="Shah S."/>
            <person name="Dougan E. K."/>
            <person name="Thang M."/>
            <person name="Chan C."/>
        </authorList>
    </citation>
    <scope>NUCLEOTIDE SEQUENCE [LARGE SCALE GENOMIC DNA]</scope>
</reference>
<keyword evidence="4" id="KW-1185">Reference proteome</keyword>
<feature type="non-terminal residue" evidence="3">
    <location>
        <position position="1"/>
    </location>
</feature>
<evidence type="ECO:0000313" key="3">
    <source>
        <dbReference type="EMBL" id="CAK9045041.1"/>
    </source>
</evidence>
<evidence type="ECO:0000313" key="4">
    <source>
        <dbReference type="Proteomes" id="UP001642464"/>
    </source>
</evidence>
<comment type="caution">
    <text evidence="3">The sequence shown here is derived from an EMBL/GenBank/DDBJ whole genome shotgun (WGS) entry which is preliminary data.</text>
</comment>
<dbReference type="Gene3D" id="3.30.450.30">
    <property type="entry name" value="Dynein light chain 2a, cytoplasmic"/>
    <property type="match status" value="1"/>
</dbReference>
<sequence length="132" mass="14185">GDFRMAGAQTSEVDAVLKSFLSDYPTIIGFVVINADGIPTKWHETMPYERAVVYAALMFDFVAHCKKSLRGLLTGPAESELTNIRLRTKEGTEIICVTQVEYTLVVIQNCTGSPWVQDDEAAAPGGGGDGGS</sequence>
<evidence type="ECO:0000259" key="2">
    <source>
        <dbReference type="Pfam" id="PF03259"/>
    </source>
</evidence>
<feature type="domain" description="Roadblock/LAMTOR2" evidence="2">
    <location>
        <begin position="20"/>
        <end position="107"/>
    </location>
</feature>
<proteinExistence type="inferred from homology"/>
<accession>A0ABP0M0M5</accession>
<organism evidence="3 4">
    <name type="scientific">Durusdinium trenchii</name>
    <dbReference type="NCBI Taxonomy" id="1381693"/>
    <lineage>
        <taxon>Eukaryota</taxon>
        <taxon>Sar</taxon>
        <taxon>Alveolata</taxon>
        <taxon>Dinophyceae</taxon>
        <taxon>Suessiales</taxon>
        <taxon>Symbiodiniaceae</taxon>
        <taxon>Durusdinium</taxon>
    </lineage>
</organism>
<dbReference type="PANTHER" id="PTHR10779">
    <property type="entry name" value="DYNEIN LIGHT CHAIN ROADBLOCK"/>
    <property type="match status" value="1"/>
</dbReference>
<name>A0ABP0M0M5_9DINO</name>
<dbReference type="InterPro" id="IPR004942">
    <property type="entry name" value="Roadblock/LAMTOR2_dom"/>
</dbReference>
<comment type="similarity">
    <text evidence="1">Belongs to the GAMAD family.</text>
</comment>
<dbReference type="Pfam" id="PF03259">
    <property type="entry name" value="Robl_LC7"/>
    <property type="match status" value="1"/>
</dbReference>
<evidence type="ECO:0000256" key="1">
    <source>
        <dbReference type="ARBA" id="ARBA00007191"/>
    </source>
</evidence>
<dbReference type="EMBL" id="CAXAMM010019136">
    <property type="protein sequence ID" value="CAK9045041.1"/>
    <property type="molecule type" value="Genomic_DNA"/>
</dbReference>
<protein>
    <submittedName>
        <fullName evidence="3">Cytoplasmic (Dynein-associated protein Km23 (Roadblock domain-containing protein 1</fullName>
    </submittedName>
</protein>
<dbReference type="SUPFAM" id="SSF103196">
    <property type="entry name" value="Roadblock/LC7 domain"/>
    <property type="match status" value="1"/>
</dbReference>
<dbReference type="Proteomes" id="UP001642464">
    <property type="component" value="Unassembled WGS sequence"/>
</dbReference>
<gene>
    <name evidence="3" type="ORF">SCF082_LOCUS25502</name>
</gene>